<dbReference type="GO" id="GO:0003779">
    <property type="term" value="F:actin binding"/>
    <property type="evidence" value="ECO:0007669"/>
    <property type="project" value="InterPro"/>
</dbReference>
<sequence length="140" mass="16580">MSGNVNICEVTDEVRQTLKKFRFRKDQNIAALILKVDREKQQIIIDETLENTTIEELQENLQSHQPRYIVLSYRQEHNDGRVSYPLCFIYFTPRDSHAELQMMYAGSKLSLQRIANLTRSYEIRELEELTEEWLLSKLGN</sequence>
<evidence type="ECO:0000313" key="9">
    <source>
        <dbReference type="Proteomes" id="UP001431783"/>
    </source>
</evidence>
<dbReference type="Gene3D" id="3.40.20.10">
    <property type="entry name" value="Severin"/>
    <property type="match status" value="1"/>
</dbReference>
<proteinExistence type="inferred from homology"/>
<reference evidence="8 9" key="1">
    <citation type="submission" date="2023-03" db="EMBL/GenBank/DDBJ databases">
        <title>Genome insight into feeding habits of ladybird beetles.</title>
        <authorList>
            <person name="Li H.-S."/>
            <person name="Huang Y.-H."/>
            <person name="Pang H."/>
        </authorList>
    </citation>
    <scope>NUCLEOTIDE SEQUENCE [LARGE SCALE GENOMIC DNA]</scope>
    <source>
        <strain evidence="8">SYSU_2023b</strain>
        <tissue evidence="8">Whole body</tissue>
    </source>
</reference>
<keyword evidence="5" id="KW-0539">Nucleus</keyword>
<dbReference type="Pfam" id="PF00241">
    <property type="entry name" value="Cofilin_ADF"/>
    <property type="match status" value="1"/>
</dbReference>
<evidence type="ECO:0000256" key="6">
    <source>
        <dbReference type="PIRNR" id="PIRNR001788"/>
    </source>
</evidence>
<keyword evidence="9" id="KW-1185">Reference proteome</keyword>
<accession>A0AAW1UFB4</accession>
<protein>
    <recommendedName>
        <fullName evidence="7">ADF-H domain-containing protein</fullName>
    </recommendedName>
</protein>
<comment type="caution">
    <text evidence="8">The sequence shown here is derived from an EMBL/GenBank/DDBJ whole genome shotgun (WGS) entry which is preliminary data.</text>
</comment>
<evidence type="ECO:0000259" key="7">
    <source>
        <dbReference type="PROSITE" id="PS51263"/>
    </source>
</evidence>
<comment type="similarity">
    <text evidence="3 6">Belongs to the actin-binding proteins ADF family. GMF subfamily.</text>
</comment>
<dbReference type="SMART" id="SM00102">
    <property type="entry name" value="ADF"/>
    <property type="match status" value="1"/>
</dbReference>
<dbReference type="GO" id="GO:0005634">
    <property type="term" value="C:nucleus"/>
    <property type="evidence" value="ECO:0007669"/>
    <property type="project" value="UniProtKB-SubCell"/>
</dbReference>
<evidence type="ECO:0000256" key="2">
    <source>
        <dbReference type="ARBA" id="ARBA00004496"/>
    </source>
</evidence>
<dbReference type="FunFam" id="3.40.20.10:FF:000026">
    <property type="entry name" value="Glia maturation factor"/>
    <property type="match status" value="1"/>
</dbReference>
<dbReference type="GO" id="GO:0071846">
    <property type="term" value="P:actin filament debranching"/>
    <property type="evidence" value="ECO:0007669"/>
    <property type="project" value="InterPro"/>
</dbReference>
<evidence type="ECO:0000256" key="5">
    <source>
        <dbReference type="ARBA" id="ARBA00023242"/>
    </source>
</evidence>
<dbReference type="PANTHER" id="PTHR11249:SF2">
    <property type="entry name" value="GLIA MATURATION FACTOR"/>
    <property type="match status" value="1"/>
</dbReference>
<evidence type="ECO:0000256" key="3">
    <source>
        <dbReference type="ARBA" id="ARBA00010055"/>
    </source>
</evidence>
<dbReference type="EMBL" id="JARQZJ010000062">
    <property type="protein sequence ID" value="KAK9879384.1"/>
    <property type="molecule type" value="Genomic_DNA"/>
</dbReference>
<dbReference type="Proteomes" id="UP001431783">
    <property type="component" value="Unassembled WGS sequence"/>
</dbReference>
<evidence type="ECO:0000256" key="1">
    <source>
        <dbReference type="ARBA" id="ARBA00004123"/>
    </source>
</evidence>
<dbReference type="CDD" id="cd11283">
    <property type="entry name" value="ADF_GMF-beta_like"/>
    <property type="match status" value="1"/>
</dbReference>
<evidence type="ECO:0000256" key="4">
    <source>
        <dbReference type="ARBA" id="ARBA00022490"/>
    </source>
</evidence>
<evidence type="ECO:0000313" key="8">
    <source>
        <dbReference type="EMBL" id="KAK9879384.1"/>
    </source>
</evidence>
<comment type="subcellular location">
    <subcellularLocation>
        <location evidence="2">Cytoplasm</location>
    </subcellularLocation>
    <subcellularLocation>
        <location evidence="1">Nucleus</location>
    </subcellularLocation>
</comment>
<dbReference type="PROSITE" id="PS51263">
    <property type="entry name" value="ADF_H"/>
    <property type="match status" value="1"/>
</dbReference>
<gene>
    <name evidence="8" type="ORF">WA026_006454</name>
</gene>
<feature type="domain" description="ADF-H" evidence="7">
    <location>
        <begin position="4"/>
        <end position="139"/>
    </location>
</feature>
<dbReference type="InterPro" id="IPR011171">
    <property type="entry name" value="GMF"/>
</dbReference>
<keyword evidence="4" id="KW-0963">Cytoplasm</keyword>
<dbReference type="AlphaFoldDB" id="A0AAW1UFB4"/>
<dbReference type="InterPro" id="IPR002108">
    <property type="entry name" value="ADF-H"/>
</dbReference>
<dbReference type="PIRSF" id="PIRSF001788">
    <property type="entry name" value="GMF-beta"/>
    <property type="match status" value="1"/>
</dbReference>
<dbReference type="InterPro" id="IPR029006">
    <property type="entry name" value="ADF-H/Gelsolin-like_dom_sf"/>
</dbReference>
<dbReference type="GO" id="GO:0071933">
    <property type="term" value="F:Arp2/3 complex binding"/>
    <property type="evidence" value="ECO:0007669"/>
    <property type="project" value="InterPro"/>
</dbReference>
<dbReference type="GO" id="GO:0030864">
    <property type="term" value="C:cortical actin cytoskeleton"/>
    <property type="evidence" value="ECO:0007669"/>
    <property type="project" value="TreeGrafter"/>
</dbReference>
<organism evidence="8 9">
    <name type="scientific">Henosepilachna vigintioctopunctata</name>
    <dbReference type="NCBI Taxonomy" id="420089"/>
    <lineage>
        <taxon>Eukaryota</taxon>
        <taxon>Metazoa</taxon>
        <taxon>Ecdysozoa</taxon>
        <taxon>Arthropoda</taxon>
        <taxon>Hexapoda</taxon>
        <taxon>Insecta</taxon>
        <taxon>Pterygota</taxon>
        <taxon>Neoptera</taxon>
        <taxon>Endopterygota</taxon>
        <taxon>Coleoptera</taxon>
        <taxon>Polyphaga</taxon>
        <taxon>Cucujiformia</taxon>
        <taxon>Coccinelloidea</taxon>
        <taxon>Coccinellidae</taxon>
        <taxon>Epilachninae</taxon>
        <taxon>Epilachnini</taxon>
        <taxon>Henosepilachna</taxon>
    </lineage>
</organism>
<dbReference type="GO" id="GO:0034316">
    <property type="term" value="P:negative regulation of Arp2/3 complex-mediated actin nucleation"/>
    <property type="evidence" value="ECO:0007669"/>
    <property type="project" value="TreeGrafter"/>
</dbReference>
<name>A0AAW1UFB4_9CUCU</name>
<dbReference type="SUPFAM" id="SSF55753">
    <property type="entry name" value="Actin depolymerizing proteins"/>
    <property type="match status" value="1"/>
</dbReference>
<dbReference type="PANTHER" id="PTHR11249">
    <property type="entry name" value="GLIAL FACTOR NATURATION FACTOR"/>
    <property type="match status" value="1"/>
</dbReference>